<evidence type="ECO:0000256" key="1">
    <source>
        <dbReference type="SAM" id="Phobius"/>
    </source>
</evidence>
<organism evidence="2 3">
    <name type="scientific">Seiridium cardinale</name>
    <dbReference type="NCBI Taxonomy" id="138064"/>
    <lineage>
        <taxon>Eukaryota</taxon>
        <taxon>Fungi</taxon>
        <taxon>Dikarya</taxon>
        <taxon>Ascomycota</taxon>
        <taxon>Pezizomycotina</taxon>
        <taxon>Sordariomycetes</taxon>
        <taxon>Xylariomycetidae</taxon>
        <taxon>Amphisphaeriales</taxon>
        <taxon>Sporocadaceae</taxon>
        <taxon>Seiridium</taxon>
    </lineage>
</organism>
<reference evidence="2 3" key="1">
    <citation type="submission" date="2024-02" db="EMBL/GenBank/DDBJ databases">
        <title>First draft genome assembly of two strains of Seiridium cardinale.</title>
        <authorList>
            <person name="Emiliani G."/>
            <person name="Scali E."/>
        </authorList>
    </citation>
    <scope>NUCLEOTIDE SEQUENCE [LARGE SCALE GENOMIC DNA]</scope>
    <source>
        <strain evidence="2 3">BM-138-000479</strain>
    </source>
</reference>
<dbReference type="InterPro" id="IPR050327">
    <property type="entry name" value="Proton-linked_MCT"/>
</dbReference>
<feature type="transmembrane region" description="Helical" evidence="1">
    <location>
        <begin position="35"/>
        <end position="55"/>
    </location>
</feature>
<name>A0ABR2X908_9PEZI</name>
<keyword evidence="1" id="KW-0472">Membrane</keyword>
<feature type="transmembrane region" description="Helical" evidence="1">
    <location>
        <begin position="61"/>
        <end position="82"/>
    </location>
</feature>
<protein>
    <submittedName>
        <fullName evidence="2">Monocarboxylate permease</fullName>
    </submittedName>
</protein>
<keyword evidence="1" id="KW-0812">Transmembrane</keyword>
<keyword evidence="1" id="KW-1133">Transmembrane helix</keyword>
<feature type="transmembrane region" description="Helical" evidence="1">
    <location>
        <begin position="102"/>
        <end position="123"/>
    </location>
</feature>
<dbReference type="EMBL" id="JARVKM010000097">
    <property type="protein sequence ID" value="KAK9770264.1"/>
    <property type="molecule type" value="Genomic_DNA"/>
</dbReference>
<feature type="transmembrane region" description="Helical" evidence="1">
    <location>
        <begin position="155"/>
        <end position="175"/>
    </location>
</feature>
<gene>
    <name evidence="2" type="ORF">SCAR479_13075</name>
</gene>
<evidence type="ECO:0000313" key="3">
    <source>
        <dbReference type="Proteomes" id="UP001465668"/>
    </source>
</evidence>
<evidence type="ECO:0000313" key="2">
    <source>
        <dbReference type="EMBL" id="KAK9770264.1"/>
    </source>
</evidence>
<dbReference type="Proteomes" id="UP001465668">
    <property type="component" value="Unassembled WGS sequence"/>
</dbReference>
<keyword evidence="3" id="KW-1185">Reference proteome</keyword>
<dbReference type="SUPFAM" id="SSF103473">
    <property type="entry name" value="MFS general substrate transporter"/>
    <property type="match status" value="1"/>
</dbReference>
<dbReference type="PANTHER" id="PTHR11360:SF305">
    <property type="entry name" value="MAJOR FACILITATOR SUPERFAMILY (MFS) PROFILE DOMAIN-CONTAINING PROTEIN"/>
    <property type="match status" value="1"/>
</dbReference>
<dbReference type="Gene3D" id="1.20.1250.20">
    <property type="entry name" value="MFS general substrate transporter like domains"/>
    <property type="match status" value="1"/>
</dbReference>
<accession>A0ABR2X908</accession>
<sequence>MALLLDGIGGSLMYTTSTNLPVKWFDKRLGTANGLVKLGGCIGATVMEVVVQLMIDTVGLAWTFRAIALASLASGIPAARLIKETTIAASSIDMSLFRNWTFFLLFMAGFVGIFALGMVITGWSVGDLLGNPIAGFLIVAAYADRSNSIVPYRAAIFYAGGTAVISMVLVLAARLRMDTKVIKKL</sequence>
<comment type="caution">
    <text evidence="2">The sequence shown here is derived from an EMBL/GenBank/DDBJ whole genome shotgun (WGS) entry which is preliminary data.</text>
</comment>
<dbReference type="PANTHER" id="PTHR11360">
    <property type="entry name" value="MONOCARBOXYLATE TRANSPORTER"/>
    <property type="match status" value="1"/>
</dbReference>
<proteinExistence type="predicted"/>
<dbReference type="InterPro" id="IPR036259">
    <property type="entry name" value="MFS_trans_sf"/>
</dbReference>